<protein>
    <submittedName>
        <fullName evidence="1">Uncharacterized protein</fullName>
    </submittedName>
</protein>
<reference evidence="1" key="1">
    <citation type="submission" date="2019-08" db="EMBL/GenBank/DDBJ databases">
        <authorList>
            <person name="Liu F."/>
        </authorList>
    </citation>
    <scope>NUCLEOTIDE SEQUENCE [LARGE SCALE GENOMIC DNA]</scope>
    <source>
        <strain evidence="1">PA1801</strain>
        <tissue evidence="1">Leaf</tissue>
    </source>
</reference>
<comment type="caution">
    <text evidence="1">The sequence shown here is derived from an EMBL/GenBank/DDBJ whole genome shotgun (WGS) entry which is preliminary data.</text>
</comment>
<dbReference type="EMBL" id="SMMG02000005">
    <property type="protein sequence ID" value="KAA3474213.1"/>
    <property type="molecule type" value="Genomic_DNA"/>
</dbReference>
<dbReference type="AlphaFoldDB" id="A0A5B6VYR6"/>
<dbReference type="Proteomes" id="UP000325315">
    <property type="component" value="Unassembled WGS sequence"/>
</dbReference>
<proteinExistence type="predicted"/>
<keyword evidence="2" id="KW-1185">Reference proteome</keyword>
<gene>
    <name evidence="1" type="ORF">EPI10_024523</name>
</gene>
<accession>A0A5B6VYR6</accession>
<evidence type="ECO:0000313" key="2">
    <source>
        <dbReference type="Proteomes" id="UP000325315"/>
    </source>
</evidence>
<sequence>MKINSEIEVFKCDHQLSEEESWKKLGEHCKNIYISNILGSKDTLPLIRTDRINRFKEMDKQKNVEWHDGRWANTDRARRSSICEMTILLDESGNRDILKMGFWPETKSVSRHSNPMS</sequence>
<name>A0A5B6VYR6_9ROSI</name>
<organism evidence="1 2">
    <name type="scientific">Gossypium australe</name>
    <dbReference type="NCBI Taxonomy" id="47621"/>
    <lineage>
        <taxon>Eukaryota</taxon>
        <taxon>Viridiplantae</taxon>
        <taxon>Streptophyta</taxon>
        <taxon>Embryophyta</taxon>
        <taxon>Tracheophyta</taxon>
        <taxon>Spermatophyta</taxon>
        <taxon>Magnoliopsida</taxon>
        <taxon>eudicotyledons</taxon>
        <taxon>Gunneridae</taxon>
        <taxon>Pentapetalae</taxon>
        <taxon>rosids</taxon>
        <taxon>malvids</taxon>
        <taxon>Malvales</taxon>
        <taxon>Malvaceae</taxon>
        <taxon>Malvoideae</taxon>
        <taxon>Gossypium</taxon>
    </lineage>
</organism>
<evidence type="ECO:0000313" key="1">
    <source>
        <dbReference type="EMBL" id="KAA3474213.1"/>
    </source>
</evidence>